<evidence type="ECO:0000313" key="2">
    <source>
        <dbReference type="Proteomes" id="UP001178507"/>
    </source>
</evidence>
<organism evidence="1 2">
    <name type="scientific">Effrenium voratum</name>
    <dbReference type="NCBI Taxonomy" id="2562239"/>
    <lineage>
        <taxon>Eukaryota</taxon>
        <taxon>Sar</taxon>
        <taxon>Alveolata</taxon>
        <taxon>Dinophyceae</taxon>
        <taxon>Suessiales</taxon>
        <taxon>Symbiodiniaceae</taxon>
        <taxon>Effrenium</taxon>
    </lineage>
</organism>
<name>A0AA36JGJ4_9DINO</name>
<proteinExistence type="predicted"/>
<dbReference type="EMBL" id="CAUJNA010003573">
    <property type="protein sequence ID" value="CAJ1405222.1"/>
    <property type="molecule type" value="Genomic_DNA"/>
</dbReference>
<gene>
    <name evidence="1" type="ORF">EVOR1521_LOCUS27498</name>
</gene>
<comment type="caution">
    <text evidence="1">The sequence shown here is derived from an EMBL/GenBank/DDBJ whole genome shotgun (WGS) entry which is preliminary data.</text>
</comment>
<reference evidence="1" key="1">
    <citation type="submission" date="2023-08" db="EMBL/GenBank/DDBJ databases">
        <authorList>
            <person name="Chen Y."/>
            <person name="Shah S."/>
            <person name="Dougan E. K."/>
            <person name="Thang M."/>
            <person name="Chan C."/>
        </authorList>
    </citation>
    <scope>NUCLEOTIDE SEQUENCE</scope>
</reference>
<dbReference type="Proteomes" id="UP001178507">
    <property type="component" value="Unassembled WGS sequence"/>
</dbReference>
<feature type="non-terminal residue" evidence="1">
    <location>
        <position position="79"/>
    </location>
</feature>
<sequence>DLKLPVLHAIYEELTDKDRLQALRKFAFQGASARCEAAAISEEPGWVKLHNGSLQELVGNFKEVQRTLKGTEFEWMLRD</sequence>
<evidence type="ECO:0000313" key="1">
    <source>
        <dbReference type="EMBL" id="CAJ1405222.1"/>
    </source>
</evidence>
<accession>A0AA36JGJ4</accession>
<keyword evidence="2" id="KW-1185">Reference proteome</keyword>
<protein>
    <submittedName>
        <fullName evidence="1">Uncharacterized protein</fullName>
    </submittedName>
</protein>
<dbReference type="AlphaFoldDB" id="A0AA36JGJ4"/>